<comment type="caution">
    <text evidence="6">The sequence shown here is derived from an EMBL/GenBank/DDBJ whole genome shotgun (WGS) entry which is preliminary data.</text>
</comment>
<evidence type="ECO:0000256" key="4">
    <source>
        <dbReference type="ARBA" id="ARBA00023014"/>
    </source>
</evidence>
<reference evidence="6" key="1">
    <citation type="submission" date="2020-09" db="EMBL/GenBank/DDBJ databases">
        <title>A novel bacterium of genus Paenibacillus, isolated from South China Sea.</title>
        <authorList>
            <person name="Huang H."/>
            <person name="Mo K."/>
            <person name="Hu Y."/>
        </authorList>
    </citation>
    <scope>NUCLEOTIDE SEQUENCE</scope>
    <source>
        <strain evidence="6">IB182496</strain>
    </source>
</reference>
<dbReference type="InterPro" id="IPR017941">
    <property type="entry name" value="Rieske_2Fe-2S"/>
</dbReference>
<dbReference type="PROSITE" id="PS51296">
    <property type="entry name" value="RIESKE"/>
    <property type="match status" value="1"/>
</dbReference>
<name>A0A927GUM5_9BACL</name>
<evidence type="ECO:0000313" key="7">
    <source>
        <dbReference type="Proteomes" id="UP000621560"/>
    </source>
</evidence>
<dbReference type="PANTHER" id="PTHR21496">
    <property type="entry name" value="FERREDOXIN-RELATED"/>
    <property type="match status" value="1"/>
</dbReference>
<dbReference type="EMBL" id="JACXIZ010000046">
    <property type="protein sequence ID" value="MBD2847862.1"/>
    <property type="molecule type" value="Genomic_DNA"/>
</dbReference>
<keyword evidence="1" id="KW-0001">2Fe-2S</keyword>
<feature type="domain" description="Rieske" evidence="5">
    <location>
        <begin position="6"/>
        <end position="116"/>
    </location>
</feature>
<dbReference type="Pfam" id="PF00355">
    <property type="entry name" value="Rieske"/>
    <property type="match status" value="1"/>
</dbReference>
<dbReference type="InterPro" id="IPR036922">
    <property type="entry name" value="Rieske_2Fe-2S_sf"/>
</dbReference>
<keyword evidence="7" id="KW-1185">Reference proteome</keyword>
<evidence type="ECO:0000256" key="1">
    <source>
        <dbReference type="ARBA" id="ARBA00022714"/>
    </source>
</evidence>
<dbReference type="SUPFAM" id="SSF50022">
    <property type="entry name" value="ISP domain"/>
    <property type="match status" value="1"/>
</dbReference>
<evidence type="ECO:0000259" key="5">
    <source>
        <dbReference type="PROSITE" id="PS51296"/>
    </source>
</evidence>
<dbReference type="Gene3D" id="2.102.10.10">
    <property type="entry name" value="Rieske [2Fe-2S] iron-sulphur domain"/>
    <property type="match status" value="1"/>
</dbReference>
<dbReference type="GO" id="GO:0004497">
    <property type="term" value="F:monooxygenase activity"/>
    <property type="evidence" value="ECO:0007669"/>
    <property type="project" value="UniProtKB-ARBA"/>
</dbReference>
<keyword evidence="2" id="KW-0479">Metal-binding</keyword>
<dbReference type="Proteomes" id="UP000621560">
    <property type="component" value="Unassembled WGS sequence"/>
</dbReference>
<keyword evidence="4" id="KW-0411">Iron-sulfur</keyword>
<keyword evidence="3" id="KW-0408">Iron</keyword>
<evidence type="ECO:0000256" key="3">
    <source>
        <dbReference type="ARBA" id="ARBA00023004"/>
    </source>
</evidence>
<organism evidence="6 7">
    <name type="scientific">Paenibacillus sabuli</name>
    <dbReference type="NCBI Taxonomy" id="2772509"/>
    <lineage>
        <taxon>Bacteria</taxon>
        <taxon>Bacillati</taxon>
        <taxon>Bacillota</taxon>
        <taxon>Bacilli</taxon>
        <taxon>Bacillales</taxon>
        <taxon>Paenibacillaceae</taxon>
        <taxon>Paenibacillus</taxon>
    </lineage>
</organism>
<evidence type="ECO:0000256" key="2">
    <source>
        <dbReference type="ARBA" id="ARBA00022723"/>
    </source>
</evidence>
<dbReference type="RefSeq" id="WP_190920964.1">
    <property type="nucleotide sequence ID" value="NZ_JACXIZ010000046.1"/>
</dbReference>
<sequence>MTTKTRHDVASLEELREKGRLIVQVGKAEIGLFEVDGEVRAWRNLCPHAFAPVCEGRVCGTRLASNVYEYVYGRDQEILRCPWHGWEFDLKTGQHLAGEQKLRGYKAEVEEGRVYIEM</sequence>
<dbReference type="AlphaFoldDB" id="A0A927GUM5"/>
<evidence type="ECO:0000313" key="6">
    <source>
        <dbReference type="EMBL" id="MBD2847862.1"/>
    </source>
</evidence>
<proteinExistence type="predicted"/>
<dbReference type="GO" id="GO:0051537">
    <property type="term" value="F:2 iron, 2 sulfur cluster binding"/>
    <property type="evidence" value="ECO:0007669"/>
    <property type="project" value="UniProtKB-KW"/>
</dbReference>
<dbReference type="PANTHER" id="PTHR21496:SF23">
    <property type="entry name" value="3-PHENYLPROPIONATE_CINNAMIC ACID DIOXYGENASE FERREDOXIN SUBUNIT"/>
    <property type="match status" value="1"/>
</dbReference>
<dbReference type="GO" id="GO:0016705">
    <property type="term" value="F:oxidoreductase activity, acting on paired donors, with incorporation or reduction of molecular oxygen"/>
    <property type="evidence" value="ECO:0007669"/>
    <property type="project" value="UniProtKB-ARBA"/>
</dbReference>
<accession>A0A927GUM5</accession>
<dbReference type="GO" id="GO:0046872">
    <property type="term" value="F:metal ion binding"/>
    <property type="evidence" value="ECO:0007669"/>
    <property type="project" value="UniProtKB-KW"/>
</dbReference>
<gene>
    <name evidence="6" type="ORF">IDH44_21925</name>
</gene>
<protein>
    <submittedName>
        <fullName evidence="6">Rieske (2Fe-2S) protein</fullName>
    </submittedName>
</protein>